<accession>A0A9X1V1G1</accession>
<keyword evidence="3" id="KW-1185">Reference proteome</keyword>
<name>A0A9X1V1G1_9FLAO</name>
<sequence>MKQFYLCLCFFFSLNIFYSQSSANNQAFFSKLDSIQGYKNLAILNGISYRENFRTINEKHPYFNGREFQLGSLVYDDEEFSNILLRYDIYQDILIATIKRSGEEVFIIELITDLVDSFSIGKHEFENLRSVEDGGDPGFYEVLYSYDCMKIYKKERTKPLDKRDRSVVYYEFEKLSTEYFISDSNSLLEPDLSDLKYRYPDQKDRLNDFFRSNRSQRRSNYEVFLRDLGNLIEEFDCKTKKNQS</sequence>
<feature type="chain" id="PRO_5040949969" description="Secreted protein" evidence="1">
    <location>
        <begin position="24"/>
        <end position="244"/>
    </location>
</feature>
<evidence type="ECO:0000256" key="1">
    <source>
        <dbReference type="SAM" id="SignalP"/>
    </source>
</evidence>
<evidence type="ECO:0000313" key="2">
    <source>
        <dbReference type="EMBL" id="MCH4822286.1"/>
    </source>
</evidence>
<gene>
    <name evidence="2" type="ORF">ML462_03790</name>
</gene>
<dbReference type="AlphaFoldDB" id="A0A9X1V1G1"/>
<dbReference type="Proteomes" id="UP001139226">
    <property type="component" value="Unassembled WGS sequence"/>
</dbReference>
<evidence type="ECO:0000313" key="3">
    <source>
        <dbReference type="Proteomes" id="UP001139226"/>
    </source>
</evidence>
<reference evidence="2" key="1">
    <citation type="submission" date="2022-03" db="EMBL/GenBank/DDBJ databases">
        <title>Gramella crocea sp. nov., isolated from activated sludge of a seafood processing plant.</title>
        <authorList>
            <person name="Zhang X."/>
        </authorList>
    </citation>
    <scope>NUCLEOTIDE SEQUENCE</scope>
    <source>
        <strain evidence="2">YJ019</strain>
    </source>
</reference>
<evidence type="ECO:0008006" key="4">
    <source>
        <dbReference type="Google" id="ProtNLM"/>
    </source>
</evidence>
<feature type="signal peptide" evidence="1">
    <location>
        <begin position="1"/>
        <end position="23"/>
    </location>
</feature>
<comment type="caution">
    <text evidence="2">The sequence shown here is derived from an EMBL/GenBank/DDBJ whole genome shotgun (WGS) entry which is preliminary data.</text>
</comment>
<keyword evidence="1" id="KW-0732">Signal</keyword>
<dbReference type="RefSeq" id="WP_240712395.1">
    <property type="nucleotide sequence ID" value="NZ_JAKVTV010000001.1"/>
</dbReference>
<organism evidence="2 3">
    <name type="scientific">Christiangramia lutea</name>
    <dbReference type="NCBI Taxonomy" id="1607951"/>
    <lineage>
        <taxon>Bacteria</taxon>
        <taxon>Pseudomonadati</taxon>
        <taxon>Bacteroidota</taxon>
        <taxon>Flavobacteriia</taxon>
        <taxon>Flavobacteriales</taxon>
        <taxon>Flavobacteriaceae</taxon>
        <taxon>Christiangramia</taxon>
    </lineage>
</organism>
<protein>
    <recommendedName>
        <fullName evidence="4">Secreted protein</fullName>
    </recommendedName>
</protein>
<dbReference type="EMBL" id="JAKVTV010000001">
    <property type="protein sequence ID" value="MCH4822286.1"/>
    <property type="molecule type" value="Genomic_DNA"/>
</dbReference>
<proteinExistence type="predicted"/>